<comment type="similarity">
    <text evidence="1 2">Belongs to the terpene synthase family.</text>
</comment>
<evidence type="ECO:0000313" key="3">
    <source>
        <dbReference type="EMBL" id="APB88773.1"/>
    </source>
</evidence>
<evidence type="ECO:0000256" key="1">
    <source>
        <dbReference type="ARBA" id="ARBA00006333"/>
    </source>
</evidence>
<dbReference type="SUPFAM" id="SSF48576">
    <property type="entry name" value="Terpenoid synthases"/>
    <property type="match status" value="1"/>
</dbReference>
<dbReference type="PANTHER" id="PTHR35201:SF4">
    <property type="entry name" value="BETA-PINACENE SYNTHASE-RELATED"/>
    <property type="match status" value="1"/>
</dbReference>
<dbReference type="InterPro" id="IPR034686">
    <property type="entry name" value="Terpene_cyclase-like_2"/>
</dbReference>
<dbReference type="EC" id="4.2.3.-" evidence="2"/>
<dbReference type="InterPro" id="IPR008949">
    <property type="entry name" value="Isoprenoid_synthase_dom_sf"/>
</dbReference>
<dbReference type="GO" id="GO:0046872">
    <property type="term" value="F:metal ion binding"/>
    <property type="evidence" value="ECO:0007669"/>
    <property type="project" value="UniProtKB-KW"/>
</dbReference>
<name>A0A1J0CQ90_SCANE</name>
<organism evidence="3">
    <name type="scientific">Scapania nemorea</name>
    <name type="common">Grove earwort</name>
    <dbReference type="NCBI Taxonomy" id="41848"/>
    <lineage>
        <taxon>Eukaryota</taxon>
        <taxon>Viridiplantae</taxon>
        <taxon>Streptophyta</taxon>
        <taxon>Embryophyta</taxon>
        <taxon>Marchantiophyta</taxon>
        <taxon>Jungermanniopsida</taxon>
        <taxon>Jungermanniidae</taxon>
        <taxon>Jungermanniales</taxon>
        <taxon>Cephaloziineae</taxon>
        <taxon>Scapaniaceae</taxon>
        <taxon>Scapania</taxon>
    </lineage>
</organism>
<comment type="cofactor">
    <cofactor evidence="2">
        <name>Mg(2+)</name>
        <dbReference type="ChEBI" id="CHEBI:18420"/>
    </cofactor>
</comment>
<keyword evidence="2" id="KW-0460">Magnesium</keyword>
<dbReference type="Pfam" id="PF19086">
    <property type="entry name" value="Terpene_syn_C_2"/>
    <property type="match status" value="1"/>
</dbReference>
<dbReference type="GO" id="GO:0008299">
    <property type="term" value="P:isoprenoid biosynthetic process"/>
    <property type="evidence" value="ECO:0007669"/>
    <property type="project" value="UniProtKB-ARBA"/>
</dbReference>
<dbReference type="PANTHER" id="PTHR35201">
    <property type="entry name" value="TERPENE SYNTHASE"/>
    <property type="match status" value="1"/>
</dbReference>
<protein>
    <recommendedName>
        <fullName evidence="2">Terpene synthase</fullName>
        <ecNumber evidence="2">4.2.3.-</ecNumber>
    </recommendedName>
</protein>
<evidence type="ECO:0000256" key="2">
    <source>
        <dbReference type="RuleBase" id="RU366034"/>
    </source>
</evidence>
<accession>A0A1J0CQ90</accession>
<reference evidence="3" key="1">
    <citation type="journal article" date="2016" name="Proc. Natl. Acad. Sci. U.S.A.">
        <title>Microbial-type terpene synthase genes occur widely in nonseed land plants, but not in seed plants.</title>
        <authorList>
            <person name="Jia Q."/>
            <person name="Li G."/>
            <person name="Kollner T.G."/>
            <person name="Fu J."/>
            <person name="Chen X."/>
            <person name="Xiong W."/>
            <person name="Crandall-Stotler B.J."/>
            <person name="Bowman J.L."/>
            <person name="Weston D.J."/>
            <person name="Zhang Y."/>
            <person name="Chen L."/>
            <person name="Xie Y."/>
            <person name="Li F.W."/>
            <person name="Rothfels C.J."/>
            <person name="Larsson A."/>
            <person name="Graham S.W."/>
            <person name="Stevenson D.W."/>
            <person name="Wong G.K."/>
            <person name="Gershenzon J."/>
            <person name="Chen F."/>
        </authorList>
    </citation>
    <scope>NUCLEOTIDE SEQUENCE</scope>
</reference>
<keyword evidence="2" id="KW-0479">Metal-binding</keyword>
<dbReference type="Gene3D" id="1.10.600.10">
    <property type="entry name" value="Farnesyl Diphosphate Synthase"/>
    <property type="match status" value="1"/>
</dbReference>
<dbReference type="EMBL" id="KX230835">
    <property type="protein sequence ID" value="APB88773.1"/>
    <property type="molecule type" value="mRNA"/>
</dbReference>
<keyword evidence="2" id="KW-0456">Lyase</keyword>
<proteinExistence type="evidence at transcript level"/>
<dbReference type="GO" id="GO:0010333">
    <property type="term" value="F:terpene synthase activity"/>
    <property type="evidence" value="ECO:0007669"/>
    <property type="project" value="InterPro"/>
</dbReference>
<dbReference type="AlphaFoldDB" id="A0A1J0CQ90"/>
<dbReference type="SMR" id="A0A1J0CQ90"/>
<sequence>MATEVVAAAAEPRFAMPTQPYRLPSYSPPYPVVINPHFSSTVFRERIDRWLKQLKVDTIFSPKIYKMLVDMDVSGLPARIFTEASELGLEWSCKFFLMLWIWDDTLDSTDTGKSPEAALSPLLEVHLMMMWSFPDDPVLRTRLEPFLNHLEGPAREEKTRHVESVLAEARTKPGTVYPKPILDIICNVYLELWKDVVTTASPEFCLRLAHYNQQWFLGILKETENRKFKTLPSSIEHYIEIRKGSSAVPPTVVLVDFVYGLNTPDSWFYSPEMQRIVEAINDIVSWHNDIWSFKREVLVEKDSFNMVLAISVHRKVSYNEAADITLRMIYERIADLEQAARELESVSPPEYMHNFDLYMLTGYQAHMTDISNLCAINNWYIS</sequence>